<dbReference type="EMBL" id="CALNXK010000056">
    <property type="protein sequence ID" value="CAH3135564.1"/>
    <property type="molecule type" value="Genomic_DNA"/>
</dbReference>
<feature type="compositionally biased region" description="Basic and acidic residues" evidence="1">
    <location>
        <begin position="209"/>
        <end position="229"/>
    </location>
</feature>
<accession>A0ABN8P6F8</accession>
<feature type="compositionally biased region" description="Basic residues" evidence="1">
    <location>
        <begin position="111"/>
        <end position="143"/>
    </location>
</feature>
<dbReference type="Proteomes" id="UP001159405">
    <property type="component" value="Unassembled WGS sequence"/>
</dbReference>
<feature type="region of interest" description="Disordered" evidence="1">
    <location>
        <begin position="186"/>
        <end position="229"/>
    </location>
</feature>
<reference evidence="2 3" key="1">
    <citation type="submission" date="2022-05" db="EMBL/GenBank/DDBJ databases">
        <authorList>
            <consortium name="Genoscope - CEA"/>
            <person name="William W."/>
        </authorList>
    </citation>
    <scope>NUCLEOTIDE SEQUENCE [LARGE SCALE GENOMIC DNA]</scope>
</reference>
<proteinExistence type="predicted"/>
<name>A0ABN8P6F8_9CNID</name>
<sequence>MEFGEQTEIFSAASLLSTDIFVYTQFGETHKWLKFSRTMIDGKKPGNSCSIYLNHSKRIHYDVVQDVCVSDLKHQFSQNSKSDDIGSYNKKETIITKKPSENTCHTTQRQTKTKCMFKGKAAKPQSQKRKHESQHMITHPKKARLVDDEEASNSPNTSQTDDKVANMVYQRKQNLHFTMPVIKKTIDKKPKLHANNKNSSHTKKQIKNPKAEDCFFQTKKDARQSKQKL</sequence>
<protein>
    <submittedName>
        <fullName evidence="2">Uncharacterized protein</fullName>
    </submittedName>
</protein>
<evidence type="ECO:0000256" key="1">
    <source>
        <dbReference type="SAM" id="MobiDB-lite"/>
    </source>
</evidence>
<evidence type="ECO:0000313" key="3">
    <source>
        <dbReference type="Proteomes" id="UP001159405"/>
    </source>
</evidence>
<comment type="caution">
    <text evidence="2">The sequence shown here is derived from an EMBL/GenBank/DDBJ whole genome shotgun (WGS) entry which is preliminary data.</text>
</comment>
<keyword evidence="3" id="KW-1185">Reference proteome</keyword>
<gene>
    <name evidence="2" type="ORF">PLOB_00037968</name>
</gene>
<feature type="compositionally biased region" description="Basic residues" evidence="1">
    <location>
        <begin position="190"/>
        <end position="207"/>
    </location>
</feature>
<evidence type="ECO:0000313" key="2">
    <source>
        <dbReference type="EMBL" id="CAH3135564.1"/>
    </source>
</evidence>
<feature type="region of interest" description="Disordered" evidence="1">
    <location>
        <begin position="103"/>
        <end position="165"/>
    </location>
</feature>
<organism evidence="2 3">
    <name type="scientific">Porites lobata</name>
    <dbReference type="NCBI Taxonomy" id="104759"/>
    <lineage>
        <taxon>Eukaryota</taxon>
        <taxon>Metazoa</taxon>
        <taxon>Cnidaria</taxon>
        <taxon>Anthozoa</taxon>
        <taxon>Hexacorallia</taxon>
        <taxon>Scleractinia</taxon>
        <taxon>Fungiina</taxon>
        <taxon>Poritidae</taxon>
        <taxon>Porites</taxon>
    </lineage>
</organism>